<accession>A0A1H6EUB4</accession>
<evidence type="ECO:0000313" key="2">
    <source>
        <dbReference type="Proteomes" id="UP000236732"/>
    </source>
</evidence>
<dbReference type="AlphaFoldDB" id="A0A1H6EUB4"/>
<dbReference type="Proteomes" id="UP000236732">
    <property type="component" value="Unassembled WGS sequence"/>
</dbReference>
<evidence type="ECO:0000313" key="1">
    <source>
        <dbReference type="EMBL" id="SEH01457.1"/>
    </source>
</evidence>
<keyword evidence="2" id="KW-1185">Reference proteome</keyword>
<gene>
    <name evidence="1" type="ORF">SAMN05444920_120161</name>
</gene>
<reference evidence="1 2" key="1">
    <citation type="submission" date="2016-10" db="EMBL/GenBank/DDBJ databases">
        <authorList>
            <person name="de Groot N.N."/>
        </authorList>
    </citation>
    <scope>NUCLEOTIDE SEQUENCE [LARGE SCALE GENOMIC DNA]</scope>
    <source>
        <strain evidence="1 2">CGMCC 4.7037</strain>
    </source>
</reference>
<organism evidence="1 2">
    <name type="scientific">Nonomuraea solani</name>
    <dbReference type="NCBI Taxonomy" id="1144553"/>
    <lineage>
        <taxon>Bacteria</taxon>
        <taxon>Bacillati</taxon>
        <taxon>Actinomycetota</taxon>
        <taxon>Actinomycetes</taxon>
        <taxon>Streptosporangiales</taxon>
        <taxon>Streptosporangiaceae</taxon>
        <taxon>Nonomuraea</taxon>
    </lineage>
</organism>
<sequence>MISPFTTLPLMFLGSAVMDLAPGWVRDVAAYNAVEWAVATARQAMLAPSGRGAVWGCSRRRSG</sequence>
<dbReference type="RefSeq" id="WP_200824721.1">
    <property type="nucleotide sequence ID" value="NZ_FNVT01000020.1"/>
</dbReference>
<proteinExistence type="predicted"/>
<protein>
    <submittedName>
        <fullName evidence="1">Uncharacterized protein</fullName>
    </submittedName>
</protein>
<dbReference type="EMBL" id="FNVT01000020">
    <property type="protein sequence ID" value="SEH01457.1"/>
    <property type="molecule type" value="Genomic_DNA"/>
</dbReference>
<name>A0A1H6EUB4_9ACTN</name>